<dbReference type="Gene3D" id="3.40.50.150">
    <property type="entry name" value="Vaccinia Virus protein VP39"/>
    <property type="match status" value="1"/>
</dbReference>
<dbReference type="InterPro" id="IPR046076">
    <property type="entry name" value="DUF6094"/>
</dbReference>
<sequence length="488" mass="55034">MALMFPRLARNFARNGYYPTDETTLELTLQALAPSPSGKMRIFDPCAGEGVALAEAAHALGRDRVETYAVEYDQERAKHSKTLLDCVLHSDLMDTMISRQAFGLLWLNPPYGDLVADHAGASQYQGNGRRRLEKMFYQRTLPLLQYGGVLVLIVPHYVLDDELCGWLCNHFTELRIYKAADPTFKQVVIFGIRIRRQDLARPQEVKNVRARLQAIGAGTLSAEALPTSWPWEPYRVLPASNELEHFYRISLEPEQLSEEIKRLRGMWPDFTLHFGQSGAQPRPPVRELSRWHLALALAAGAISGVVKSKTGRVLVLKGDTYKDKVRKTEFTEDQDGNVSEVRILTDRFVPIIRAWDMTPGSANQGRVITISSSADTADTPHEPDEAVTQPTLTPPPRVTFEPGRLVLTQSVHHLIEHGHLDPSTYLRRHFSGDWGELPKEDWSSNQRALTYGDRLFSCYDICAGDETRLWIITEADRSATTVLLPSDY</sequence>
<evidence type="ECO:0000256" key="1">
    <source>
        <dbReference type="ARBA" id="ARBA00022603"/>
    </source>
</evidence>
<evidence type="ECO:0000313" key="5">
    <source>
        <dbReference type="EMBL" id="MRJ22018.1"/>
    </source>
</evidence>
<dbReference type="GO" id="GO:0032259">
    <property type="term" value="P:methylation"/>
    <property type="evidence" value="ECO:0007669"/>
    <property type="project" value="UniProtKB-KW"/>
</dbReference>
<evidence type="ECO:0000313" key="6">
    <source>
        <dbReference type="Proteomes" id="UP000432048"/>
    </source>
</evidence>
<evidence type="ECO:0000256" key="3">
    <source>
        <dbReference type="SAM" id="MobiDB-lite"/>
    </source>
</evidence>
<dbReference type="InterPro" id="IPR002052">
    <property type="entry name" value="DNA_methylase_N6_adenine_CS"/>
</dbReference>
<feature type="domain" description="DUF6094" evidence="4">
    <location>
        <begin position="11"/>
        <end position="198"/>
    </location>
</feature>
<dbReference type="Proteomes" id="UP000432048">
    <property type="component" value="Unassembled WGS sequence"/>
</dbReference>
<dbReference type="GO" id="GO:0008168">
    <property type="term" value="F:methyltransferase activity"/>
    <property type="evidence" value="ECO:0007669"/>
    <property type="project" value="UniProtKB-KW"/>
</dbReference>
<accession>A0A646NZ85</accession>
<dbReference type="PRINTS" id="PR00507">
    <property type="entry name" value="N12N6MTFRASE"/>
</dbReference>
<dbReference type="Pfam" id="PF19587">
    <property type="entry name" value="DUF6094"/>
    <property type="match status" value="1"/>
</dbReference>
<dbReference type="EMBL" id="VOIX01000006">
    <property type="protein sequence ID" value="MRJ22018.1"/>
    <property type="molecule type" value="Genomic_DNA"/>
</dbReference>
<protein>
    <submittedName>
        <fullName evidence="5">Class I SAM-dependent methyltransferase</fullName>
    </submittedName>
</protein>
<dbReference type="PROSITE" id="PS00092">
    <property type="entry name" value="N6_MTASE"/>
    <property type="match status" value="1"/>
</dbReference>
<proteinExistence type="predicted"/>
<reference evidence="5 6" key="1">
    <citation type="submission" date="2019-08" db="EMBL/GenBank/DDBJ databases">
        <title>Pseudomonas haemolytica sp. nov. isolated from raw milk and skim milk concentrate.</title>
        <authorList>
            <person name="Hofmann K."/>
            <person name="Huptas C."/>
            <person name="Doll E."/>
            <person name="Scherer S."/>
            <person name="Wenning M."/>
        </authorList>
    </citation>
    <scope>NUCLEOTIDE SEQUENCE [LARGE SCALE GENOMIC DNA]</scope>
    <source>
        <strain evidence="5 6">DSM 108988</strain>
    </source>
</reference>
<name>A0A646NZ85_9PSED</name>
<dbReference type="GO" id="GO:0003676">
    <property type="term" value="F:nucleic acid binding"/>
    <property type="evidence" value="ECO:0007669"/>
    <property type="project" value="InterPro"/>
</dbReference>
<dbReference type="SUPFAM" id="SSF53335">
    <property type="entry name" value="S-adenosyl-L-methionine-dependent methyltransferases"/>
    <property type="match status" value="1"/>
</dbReference>
<evidence type="ECO:0000259" key="4">
    <source>
        <dbReference type="Pfam" id="PF19587"/>
    </source>
</evidence>
<comment type="caution">
    <text evidence="5">The sequence shown here is derived from an EMBL/GenBank/DDBJ whole genome shotgun (WGS) entry which is preliminary data.</text>
</comment>
<keyword evidence="1 5" id="KW-0489">Methyltransferase</keyword>
<evidence type="ECO:0000256" key="2">
    <source>
        <dbReference type="ARBA" id="ARBA00022679"/>
    </source>
</evidence>
<feature type="region of interest" description="Disordered" evidence="3">
    <location>
        <begin position="374"/>
        <end position="395"/>
    </location>
</feature>
<gene>
    <name evidence="5" type="ORF">FRT60_17000</name>
</gene>
<dbReference type="AlphaFoldDB" id="A0A646NZ85"/>
<keyword evidence="2 5" id="KW-0808">Transferase</keyword>
<dbReference type="RefSeq" id="WP_032877898.1">
    <property type="nucleotide sequence ID" value="NZ_VOIX01000006.1"/>
</dbReference>
<organism evidence="5 6">
    <name type="scientific">Pseudomonas haemolytica</name>
    <dbReference type="NCBI Taxonomy" id="2600065"/>
    <lineage>
        <taxon>Bacteria</taxon>
        <taxon>Pseudomonadati</taxon>
        <taxon>Pseudomonadota</taxon>
        <taxon>Gammaproteobacteria</taxon>
        <taxon>Pseudomonadales</taxon>
        <taxon>Pseudomonadaceae</taxon>
        <taxon>Pseudomonas</taxon>
    </lineage>
</organism>
<dbReference type="GeneID" id="45734023"/>
<dbReference type="InterPro" id="IPR029063">
    <property type="entry name" value="SAM-dependent_MTases_sf"/>
</dbReference>
<dbReference type="CDD" id="cd02440">
    <property type="entry name" value="AdoMet_MTases"/>
    <property type="match status" value="1"/>
</dbReference>